<dbReference type="InterPro" id="IPR002172">
    <property type="entry name" value="LDrepeatLR_classA_rpt"/>
</dbReference>
<dbReference type="Proteomes" id="UP000318571">
    <property type="component" value="Chromosome 3"/>
</dbReference>
<dbReference type="Gene3D" id="2.60.40.10">
    <property type="entry name" value="Immunoglobulins"/>
    <property type="match status" value="1"/>
</dbReference>
<feature type="disulfide bond" evidence="2">
    <location>
        <begin position="191"/>
        <end position="203"/>
    </location>
</feature>
<dbReference type="InterPro" id="IPR003599">
    <property type="entry name" value="Ig_sub"/>
</dbReference>
<dbReference type="SMART" id="SM00192">
    <property type="entry name" value="LDLa"/>
    <property type="match status" value="1"/>
</dbReference>
<evidence type="ECO:0000256" key="1">
    <source>
        <dbReference type="ARBA" id="ARBA00023157"/>
    </source>
</evidence>
<evidence type="ECO:0000256" key="5">
    <source>
        <dbReference type="SAM" id="SignalP"/>
    </source>
</evidence>
<comment type="caution">
    <text evidence="7">The sequence shown here is derived from an EMBL/GenBank/DDBJ whole genome shotgun (WGS) entry which is preliminary data.</text>
</comment>
<dbReference type="InterPro" id="IPR036055">
    <property type="entry name" value="LDL_receptor-like_sf"/>
</dbReference>
<name>A0A553P721_TIGCA</name>
<feature type="region of interest" description="Disordered" evidence="3">
    <location>
        <begin position="373"/>
        <end position="396"/>
    </location>
</feature>
<dbReference type="InterPro" id="IPR023415">
    <property type="entry name" value="LDLR_class-A_CS"/>
</dbReference>
<organism evidence="7 8">
    <name type="scientific">Tigriopus californicus</name>
    <name type="common">Marine copepod</name>
    <dbReference type="NCBI Taxonomy" id="6832"/>
    <lineage>
        <taxon>Eukaryota</taxon>
        <taxon>Metazoa</taxon>
        <taxon>Ecdysozoa</taxon>
        <taxon>Arthropoda</taxon>
        <taxon>Crustacea</taxon>
        <taxon>Multicrustacea</taxon>
        <taxon>Hexanauplia</taxon>
        <taxon>Copepoda</taxon>
        <taxon>Harpacticoida</taxon>
        <taxon>Harpacticidae</taxon>
        <taxon>Tigriopus</taxon>
    </lineage>
</organism>
<feature type="disulfide bond" evidence="2">
    <location>
        <begin position="198"/>
        <end position="216"/>
    </location>
</feature>
<dbReference type="InterPro" id="IPR013783">
    <property type="entry name" value="Ig-like_fold"/>
</dbReference>
<dbReference type="OMA" id="ESTHECG"/>
<dbReference type="SMART" id="SM00409">
    <property type="entry name" value="IG"/>
    <property type="match status" value="1"/>
</dbReference>
<keyword evidence="1 2" id="KW-1015">Disulfide bond</keyword>
<proteinExistence type="predicted"/>
<evidence type="ECO:0000256" key="3">
    <source>
        <dbReference type="SAM" id="MobiDB-lite"/>
    </source>
</evidence>
<gene>
    <name evidence="7" type="ORF">TCAL_05059</name>
</gene>
<feature type="chain" id="PRO_5021904423" description="Ig-like domain-containing protein" evidence="5">
    <location>
        <begin position="16"/>
        <end position="469"/>
    </location>
</feature>
<evidence type="ECO:0000259" key="6">
    <source>
        <dbReference type="PROSITE" id="PS50835"/>
    </source>
</evidence>
<dbReference type="Pfam" id="PF00057">
    <property type="entry name" value="Ldl_recept_a"/>
    <property type="match status" value="1"/>
</dbReference>
<dbReference type="InterPro" id="IPR007110">
    <property type="entry name" value="Ig-like_dom"/>
</dbReference>
<keyword evidence="8" id="KW-1185">Reference proteome</keyword>
<sequence length="469" mass="52535">MWLWALLWILGLSGADPSPNLGHGNESWSISPRLAVSAHLMPSNRSWKGDDARVSPPLTVIPRKDDWTIIKVREGLSLNISCRLAYPPPGRPMGEWDEAHVGYDLNWYLPGSRTGSLEPRKTPTLFSMVLRQLQMTDSGSYKCTARRKDWSLTENFEEEEEAADLAEENEGLEGILSHSVVLKVLSADTSCGTNFFRCRNGICILNPYVCDGVADCPDSSDEAEAKCGLDPCDAKLRCEDKRCMDPGLCCDPELNENCSYLHPCCKALVESNRHFYEMGIKKRNKDIHIVHSTVYSIVACILAFLALVFLVTVVVCRIHVRRCRHIFHLASGTTPRQPLSLHDLEVLMHLRRNNHNPFIGIVYNINNGVQMVGGNRNVTPPPPYNQDGQNEPPPPYDGLVGMAHGGFAHQGMNDEEIILLNNNDDDNNNNGDINGNSEMVNQNIVQEQQQLLLQQHEQQQQPPPNEQQN</sequence>
<accession>A0A553P721</accession>
<evidence type="ECO:0000256" key="4">
    <source>
        <dbReference type="SAM" id="Phobius"/>
    </source>
</evidence>
<dbReference type="PROSITE" id="PS50068">
    <property type="entry name" value="LDLRA_2"/>
    <property type="match status" value="1"/>
</dbReference>
<evidence type="ECO:0000313" key="8">
    <source>
        <dbReference type="Proteomes" id="UP000318571"/>
    </source>
</evidence>
<reference evidence="7 8" key="1">
    <citation type="journal article" date="2018" name="Nat. Ecol. Evol.">
        <title>Genomic signatures of mitonuclear coevolution across populations of Tigriopus californicus.</title>
        <authorList>
            <person name="Barreto F.S."/>
            <person name="Watson E.T."/>
            <person name="Lima T.G."/>
            <person name="Willett C.S."/>
            <person name="Edmands S."/>
            <person name="Li W."/>
            <person name="Burton R.S."/>
        </authorList>
    </citation>
    <scope>NUCLEOTIDE SEQUENCE [LARGE SCALE GENOMIC DNA]</scope>
    <source>
        <strain evidence="7 8">San Diego</strain>
    </source>
</reference>
<feature type="compositionally biased region" description="Low complexity" evidence="3">
    <location>
        <begin position="447"/>
        <end position="460"/>
    </location>
</feature>
<keyword evidence="5" id="KW-0732">Signal</keyword>
<keyword evidence="4" id="KW-0472">Membrane</keyword>
<comment type="caution">
    <text evidence="2">Lacks conserved residue(s) required for the propagation of feature annotation.</text>
</comment>
<dbReference type="PROSITE" id="PS50835">
    <property type="entry name" value="IG_LIKE"/>
    <property type="match status" value="1"/>
</dbReference>
<keyword evidence="4" id="KW-0812">Transmembrane</keyword>
<dbReference type="CDD" id="cd00112">
    <property type="entry name" value="LDLa"/>
    <property type="match status" value="1"/>
</dbReference>
<feature type="signal peptide" evidence="5">
    <location>
        <begin position="1"/>
        <end position="15"/>
    </location>
</feature>
<feature type="region of interest" description="Disordered" evidence="3">
    <location>
        <begin position="447"/>
        <end position="469"/>
    </location>
</feature>
<protein>
    <recommendedName>
        <fullName evidence="6">Ig-like domain-containing protein</fullName>
    </recommendedName>
</protein>
<evidence type="ECO:0000256" key="2">
    <source>
        <dbReference type="PROSITE-ProRule" id="PRU00124"/>
    </source>
</evidence>
<dbReference type="InterPro" id="IPR036179">
    <property type="entry name" value="Ig-like_dom_sf"/>
</dbReference>
<feature type="transmembrane region" description="Helical" evidence="4">
    <location>
        <begin position="294"/>
        <end position="316"/>
    </location>
</feature>
<dbReference type="STRING" id="6832.A0A553P721"/>
<dbReference type="Gene3D" id="4.10.400.10">
    <property type="entry name" value="Low-density Lipoprotein Receptor"/>
    <property type="match status" value="1"/>
</dbReference>
<dbReference type="SUPFAM" id="SSF57424">
    <property type="entry name" value="LDL receptor-like module"/>
    <property type="match status" value="1"/>
</dbReference>
<dbReference type="SUPFAM" id="SSF48726">
    <property type="entry name" value="Immunoglobulin"/>
    <property type="match status" value="1"/>
</dbReference>
<dbReference type="PROSITE" id="PS01209">
    <property type="entry name" value="LDLRA_1"/>
    <property type="match status" value="1"/>
</dbReference>
<dbReference type="EMBL" id="VCGU01000007">
    <property type="protein sequence ID" value="TRY73488.1"/>
    <property type="molecule type" value="Genomic_DNA"/>
</dbReference>
<dbReference type="AlphaFoldDB" id="A0A553P721"/>
<evidence type="ECO:0000313" key="7">
    <source>
        <dbReference type="EMBL" id="TRY73488.1"/>
    </source>
</evidence>
<feature type="domain" description="Ig-like" evidence="6">
    <location>
        <begin position="56"/>
        <end position="153"/>
    </location>
</feature>
<keyword evidence="4" id="KW-1133">Transmembrane helix</keyword>